<dbReference type="PANTHER" id="PTHR13847">
    <property type="entry name" value="SARCOSINE DEHYDROGENASE-RELATED"/>
    <property type="match status" value="1"/>
</dbReference>
<evidence type="ECO:0000256" key="8">
    <source>
        <dbReference type="ARBA" id="ARBA00023002"/>
    </source>
</evidence>
<evidence type="ECO:0000256" key="4">
    <source>
        <dbReference type="ARBA" id="ARBA00022679"/>
    </source>
</evidence>
<dbReference type="EMBL" id="VRZA01000004">
    <property type="protein sequence ID" value="TXS92685.1"/>
    <property type="molecule type" value="Genomic_DNA"/>
</dbReference>
<protein>
    <recommendedName>
        <fullName evidence="10">tRNA 5-methylaminomethyl-2-thiouridine biosynthesis bifunctional protein MnmC</fullName>
        <shortName evidence="10">tRNA mnm(5)s(2)U biosynthesis bifunctional protein</shortName>
    </recommendedName>
    <domain>
        <recommendedName>
            <fullName evidence="10">tRNA (mnm(5)s(2)U34)-methyltransferase</fullName>
            <ecNumber evidence="10">2.1.1.61</ecNumber>
        </recommendedName>
    </domain>
    <domain>
        <recommendedName>
            <fullName evidence="10">FAD-dependent cmnm(5)s(2)U34 oxidoreductase</fullName>
            <ecNumber evidence="10">1.5.-.-</ecNumber>
        </recommendedName>
    </domain>
</protein>
<dbReference type="GO" id="GO:0002098">
    <property type="term" value="P:tRNA wobble uridine modification"/>
    <property type="evidence" value="ECO:0007669"/>
    <property type="project" value="TreeGrafter"/>
</dbReference>
<dbReference type="NCBIfam" id="NF033855">
    <property type="entry name" value="tRNA_MNMC2"/>
    <property type="match status" value="1"/>
</dbReference>
<evidence type="ECO:0000256" key="3">
    <source>
        <dbReference type="ARBA" id="ARBA00022630"/>
    </source>
</evidence>
<evidence type="ECO:0000256" key="11">
    <source>
        <dbReference type="SAM" id="MobiDB-lite"/>
    </source>
</evidence>
<dbReference type="NCBIfam" id="TIGR03197">
    <property type="entry name" value="MnmC_Cterm"/>
    <property type="match status" value="1"/>
</dbReference>
<dbReference type="SUPFAM" id="SSF54373">
    <property type="entry name" value="FAD-linked reductases, C-terminal domain"/>
    <property type="match status" value="1"/>
</dbReference>
<comment type="caution">
    <text evidence="14">The sequence shown here is derived from an EMBL/GenBank/DDBJ whole genome shotgun (WGS) entry which is preliminary data.</text>
</comment>
<comment type="catalytic activity">
    <reaction evidence="10">
        <text>5-aminomethyl-2-thiouridine(34) in tRNA + S-adenosyl-L-methionine = 5-methylaminomethyl-2-thiouridine(34) in tRNA + S-adenosyl-L-homocysteine + H(+)</text>
        <dbReference type="Rhea" id="RHEA:19569"/>
        <dbReference type="Rhea" id="RHEA-COMP:10195"/>
        <dbReference type="Rhea" id="RHEA-COMP:10197"/>
        <dbReference type="ChEBI" id="CHEBI:15378"/>
        <dbReference type="ChEBI" id="CHEBI:57856"/>
        <dbReference type="ChEBI" id="CHEBI:59789"/>
        <dbReference type="ChEBI" id="CHEBI:74454"/>
        <dbReference type="ChEBI" id="CHEBI:74455"/>
        <dbReference type="EC" id="2.1.1.61"/>
    </reaction>
</comment>
<dbReference type="GO" id="GO:0016645">
    <property type="term" value="F:oxidoreductase activity, acting on the CH-NH group of donors"/>
    <property type="evidence" value="ECO:0007669"/>
    <property type="project" value="InterPro"/>
</dbReference>
<dbReference type="InterPro" id="IPR036188">
    <property type="entry name" value="FAD/NAD-bd_sf"/>
</dbReference>
<evidence type="ECO:0000256" key="2">
    <source>
        <dbReference type="ARBA" id="ARBA00022603"/>
    </source>
</evidence>
<evidence type="ECO:0000256" key="10">
    <source>
        <dbReference type="HAMAP-Rule" id="MF_01102"/>
    </source>
</evidence>
<name>A0A5C8ZVW4_9GAMM</name>
<feature type="domain" description="FAD dependent oxidoreductase" evidence="12">
    <location>
        <begin position="285"/>
        <end position="650"/>
    </location>
</feature>
<keyword evidence="7 10" id="KW-0274">FAD</keyword>
<dbReference type="InterPro" id="IPR017610">
    <property type="entry name" value="tRNA_S-uridine_synth_MnmC_C"/>
</dbReference>
<evidence type="ECO:0000313" key="15">
    <source>
        <dbReference type="Proteomes" id="UP000321039"/>
    </source>
</evidence>
<keyword evidence="9 10" id="KW-0511">Multifunctional enzyme</keyword>
<dbReference type="SUPFAM" id="SSF51905">
    <property type="entry name" value="FAD/NAD(P)-binding domain"/>
    <property type="match status" value="1"/>
</dbReference>
<keyword evidence="15" id="KW-1185">Reference proteome</keyword>
<feature type="region of interest" description="tRNA (mnm(5)s(2)U34)-methyltransferase" evidence="10">
    <location>
        <begin position="1"/>
        <end position="245"/>
    </location>
</feature>
<dbReference type="EC" id="1.5.-.-" evidence="10"/>
<dbReference type="Gene3D" id="3.40.50.150">
    <property type="entry name" value="Vaccinia Virus protein VP39"/>
    <property type="match status" value="1"/>
</dbReference>
<evidence type="ECO:0000256" key="6">
    <source>
        <dbReference type="ARBA" id="ARBA00022694"/>
    </source>
</evidence>
<dbReference type="HAMAP" id="MF_01102">
    <property type="entry name" value="MnmC"/>
    <property type="match status" value="1"/>
</dbReference>
<dbReference type="Proteomes" id="UP000321039">
    <property type="component" value="Unassembled WGS sequence"/>
</dbReference>
<comment type="subcellular location">
    <subcellularLocation>
        <location evidence="10">Cytoplasm</location>
    </subcellularLocation>
</comment>
<dbReference type="InterPro" id="IPR023032">
    <property type="entry name" value="tRNA_MAMT_biosynth_bifunc_MnmC"/>
</dbReference>
<sequence length="682" mass="72766">MQRDNQPWQAMPPPRLQWSDAGVPGSSEFGDIYFSRDDGLAESRYVFLEGNGLPQRWANHPHDEFVIGETGFGTGLNFLLTWQAWAALPQPRPRLHYVSVEQFPLRRADLERALAAWPALATFAAELVDQYPPPIPGCHRLLLAGGAITLDLWWAEAEDALADLDDHGRRWVDAWYLDGFAPARNAAMWTDSLLGRIGALSRAGATVATFTAAGAVRRALQAAGFSMRKGPGFGRKRERLLGTHAGTVPVEGATADTTPPASRPLPAGTPWDIPARSTPAPRSALVIGAGLAGCATAAALARRGLQVSLLEAGALADAASGNAQGVLYTRLSRRHSALSDFALLSFAHASRGYRAMLASGQIRAGVDGDLCGCFHQHRDTEELAVLAERLADIPELASVLDPETANARLGITQTRAGYWFPDSGWLSPPALCRAWSAAAGITLSDHCGALQLRREGESWQALNASGEVVAQADCAVIACGTASGGIAGLDWLPLQPIRGQTTHLPAGRPFNQLRAALCHEGYIAPAPGEHCIGATFNLGEDTSLQRPEDHRYNLDKLAAAVPDWANALATCEPDSLDGRVGFRCTTPDYLPLAGPVPDTPALLEAFAGLRQNARKAIASPGHYMPGLYLNTGHGSRGLSSAPLCAELIASQACSEAPPLPRYLARALAPARFLIRDLGRKRR</sequence>
<comment type="similarity">
    <text evidence="10">In the C-terminal section; belongs to the DAO family.</text>
</comment>
<dbReference type="GO" id="GO:0004808">
    <property type="term" value="F:tRNA (5-methylaminomethyl-2-thiouridylate)(34)-methyltransferase activity"/>
    <property type="evidence" value="ECO:0007669"/>
    <property type="project" value="UniProtKB-EC"/>
</dbReference>
<keyword evidence="1 10" id="KW-0963">Cytoplasm</keyword>
<keyword evidence="5 10" id="KW-0949">S-adenosyl-L-methionine</keyword>
<dbReference type="Gene3D" id="3.50.50.60">
    <property type="entry name" value="FAD/NAD(P)-binding domain"/>
    <property type="match status" value="1"/>
</dbReference>
<dbReference type="InterPro" id="IPR006076">
    <property type="entry name" value="FAD-dep_OxRdtase"/>
</dbReference>
<evidence type="ECO:0000313" key="14">
    <source>
        <dbReference type="EMBL" id="TXS92685.1"/>
    </source>
</evidence>
<keyword evidence="6 10" id="KW-0819">tRNA processing</keyword>
<evidence type="ECO:0000259" key="13">
    <source>
        <dbReference type="Pfam" id="PF05430"/>
    </source>
</evidence>
<dbReference type="GO" id="GO:0005737">
    <property type="term" value="C:cytoplasm"/>
    <property type="evidence" value="ECO:0007669"/>
    <property type="project" value="UniProtKB-SubCell"/>
</dbReference>
<dbReference type="EC" id="2.1.1.61" evidence="10"/>
<keyword evidence="4 10" id="KW-0808">Transferase</keyword>
<dbReference type="NCBIfam" id="NF002481">
    <property type="entry name" value="PRK01747.1-2"/>
    <property type="match status" value="1"/>
</dbReference>
<proteinExistence type="inferred from homology"/>
<dbReference type="GO" id="GO:0050660">
    <property type="term" value="F:flavin adenine dinucleotide binding"/>
    <property type="evidence" value="ECO:0007669"/>
    <property type="project" value="UniProtKB-UniRule"/>
</dbReference>
<dbReference type="AlphaFoldDB" id="A0A5C8ZVW4"/>
<accession>A0A5C8ZVW4</accession>
<dbReference type="InterPro" id="IPR029063">
    <property type="entry name" value="SAM-dependent_MTases_sf"/>
</dbReference>
<keyword evidence="2 10" id="KW-0489">Methyltransferase</keyword>
<keyword evidence="8 10" id="KW-0560">Oxidoreductase</keyword>
<dbReference type="Pfam" id="PF05430">
    <property type="entry name" value="Methyltransf_30"/>
    <property type="match status" value="1"/>
</dbReference>
<dbReference type="Pfam" id="PF01266">
    <property type="entry name" value="DAO"/>
    <property type="match status" value="1"/>
</dbReference>
<dbReference type="GO" id="GO:0032259">
    <property type="term" value="P:methylation"/>
    <property type="evidence" value="ECO:0007669"/>
    <property type="project" value="UniProtKB-KW"/>
</dbReference>
<evidence type="ECO:0000259" key="12">
    <source>
        <dbReference type="Pfam" id="PF01266"/>
    </source>
</evidence>
<comment type="similarity">
    <text evidence="10">In the N-terminal section; belongs to the methyltransferase superfamily. tRNA (mnm(5)s(2)U34)-methyltransferase family.</text>
</comment>
<feature type="region of interest" description="Disordered" evidence="11">
    <location>
        <begin position="249"/>
        <end position="269"/>
    </location>
</feature>
<feature type="region of interest" description="Disordered" evidence="11">
    <location>
        <begin position="1"/>
        <end position="21"/>
    </location>
</feature>
<comment type="function">
    <text evidence="10">Catalyzes the last two steps in the biosynthesis of 5-methylaminomethyl-2-thiouridine (mnm(5)s(2)U) at the wobble position (U34) in tRNA. Catalyzes the FAD-dependent demodification of cmnm(5)s(2)U34 to nm(5)s(2)U34, followed by the transfer of a methyl group from S-adenosyl-L-methionine to nm(5)s(2)U34, to form mnm(5)s(2)U34.</text>
</comment>
<evidence type="ECO:0000256" key="1">
    <source>
        <dbReference type="ARBA" id="ARBA00022490"/>
    </source>
</evidence>
<comment type="cofactor">
    <cofactor evidence="10">
        <name>FAD</name>
        <dbReference type="ChEBI" id="CHEBI:57692"/>
    </cofactor>
</comment>
<feature type="domain" description="MnmC-like methyltransferase" evidence="13">
    <location>
        <begin position="120"/>
        <end position="244"/>
    </location>
</feature>
<dbReference type="InterPro" id="IPR008471">
    <property type="entry name" value="MnmC-like_methylTransf"/>
</dbReference>
<evidence type="ECO:0000256" key="7">
    <source>
        <dbReference type="ARBA" id="ARBA00022827"/>
    </source>
</evidence>
<dbReference type="Gene3D" id="3.30.9.10">
    <property type="entry name" value="D-Amino Acid Oxidase, subunit A, domain 2"/>
    <property type="match status" value="1"/>
</dbReference>
<reference evidence="14 15" key="1">
    <citation type="submission" date="2019-08" db="EMBL/GenBank/DDBJ databases">
        <title>Parahaliea maris sp. nov., isolated from the surface seawater.</title>
        <authorList>
            <person name="Liu Y."/>
        </authorList>
    </citation>
    <scope>NUCLEOTIDE SEQUENCE [LARGE SCALE GENOMIC DNA]</scope>
    <source>
        <strain evidence="14 15">HSLHS9</strain>
    </source>
</reference>
<organism evidence="14 15">
    <name type="scientific">Parahaliea maris</name>
    <dbReference type="NCBI Taxonomy" id="2716870"/>
    <lineage>
        <taxon>Bacteria</taxon>
        <taxon>Pseudomonadati</taxon>
        <taxon>Pseudomonadota</taxon>
        <taxon>Gammaproteobacteria</taxon>
        <taxon>Cellvibrionales</taxon>
        <taxon>Halieaceae</taxon>
        <taxon>Parahaliea</taxon>
    </lineage>
</organism>
<dbReference type="PANTHER" id="PTHR13847:SF283">
    <property type="entry name" value="TRNA 5-METHYLAMINOMETHYL-2-THIOURIDINE BIOSYNTHESIS BIFUNCTIONAL PROTEIN MNMC"/>
    <property type="match status" value="1"/>
</dbReference>
<evidence type="ECO:0000256" key="5">
    <source>
        <dbReference type="ARBA" id="ARBA00022691"/>
    </source>
</evidence>
<dbReference type="InterPro" id="IPR047785">
    <property type="entry name" value="tRNA_MNMC2"/>
</dbReference>
<feature type="region of interest" description="FAD-dependent cmnm(5)s(2)U34 oxidoreductase" evidence="10">
    <location>
        <begin position="287"/>
        <end position="682"/>
    </location>
</feature>
<evidence type="ECO:0000256" key="9">
    <source>
        <dbReference type="ARBA" id="ARBA00023268"/>
    </source>
</evidence>
<dbReference type="RefSeq" id="WP_148068688.1">
    <property type="nucleotide sequence ID" value="NZ_VRZA01000004.1"/>
</dbReference>
<gene>
    <name evidence="10 14" type="primary">mnmC</name>
    <name evidence="14" type="ORF">FV139_11915</name>
</gene>
<keyword evidence="3 10" id="KW-0285">Flavoprotein</keyword>